<evidence type="ECO:0000313" key="1">
    <source>
        <dbReference type="EMBL" id="EDP95354.1"/>
    </source>
</evidence>
<dbReference type="Pfam" id="PF08907">
    <property type="entry name" value="DUF1853"/>
    <property type="match status" value="1"/>
</dbReference>
<organism evidence="1 2">
    <name type="scientific">Kordia algicida OT-1</name>
    <dbReference type="NCBI Taxonomy" id="391587"/>
    <lineage>
        <taxon>Bacteria</taxon>
        <taxon>Pseudomonadati</taxon>
        <taxon>Bacteroidota</taxon>
        <taxon>Flavobacteriia</taxon>
        <taxon>Flavobacteriales</taxon>
        <taxon>Flavobacteriaceae</taxon>
        <taxon>Kordia</taxon>
    </lineage>
</organism>
<dbReference type="AlphaFoldDB" id="A9E4E3"/>
<dbReference type="STRING" id="391587.KAOT1_09786"/>
<sequence>MNSKSRIKAVLHTENLGTSVTGFPNFQLSELAVHSELDFKLPTNLRLGHLAEKIVSYCIKSATNFKLLHENIQIKKNKNTVGEIDFIIENNHTKQLIHLELAYKFYLYDPSISTEIINNWIGPNRKDSLKEKLDKLKQKQFPLLHREVTKTTLSITETDKISQQLCLLASLYIPYEYNIEFSPAYRKAIKGYYIDFKTFKNLNTSKKTYYLPTKKEWGMNPSQHTVWSEFNDVEETILEMLHQKHSPLCWQKHNAIYEEFFIVFW</sequence>
<comment type="caution">
    <text evidence="1">The sequence shown here is derived from an EMBL/GenBank/DDBJ whole genome shotgun (WGS) entry which is preliminary data.</text>
</comment>
<keyword evidence="2" id="KW-1185">Reference proteome</keyword>
<reference evidence="1 2" key="1">
    <citation type="journal article" date="2011" name="J. Bacteriol.">
        <title>Genome sequence of the algicidal bacterium Kordia algicida OT-1.</title>
        <authorList>
            <person name="Lee H.S."/>
            <person name="Kang S.G."/>
            <person name="Kwon K.K."/>
            <person name="Lee J.H."/>
            <person name="Kim S.J."/>
        </authorList>
    </citation>
    <scope>NUCLEOTIDE SEQUENCE [LARGE SCALE GENOMIC DNA]</scope>
    <source>
        <strain evidence="1 2">OT-1</strain>
    </source>
</reference>
<dbReference type="eggNOG" id="COG3782">
    <property type="taxonomic scope" value="Bacteria"/>
</dbReference>
<dbReference type="RefSeq" id="WP_007094517.1">
    <property type="nucleotide sequence ID" value="NZ_CP142125.1"/>
</dbReference>
<dbReference type="Proteomes" id="UP000002945">
    <property type="component" value="Unassembled WGS sequence"/>
</dbReference>
<dbReference type="EMBL" id="ABIB01000009">
    <property type="protein sequence ID" value="EDP95354.1"/>
    <property type="molecule type" value="Genomic_DNA"/>
</dbReference>
<protein>
    <recommendedName>
        <fullName evidence="3">DUF1853 family protein</fullName>
    </recommendedName>
</protein>
<dbReference type="HOGENOM" id="CLU_087561_0_0_10"/>
<evidence type="ECO:0000313" key="2">
    <source>
        <dbReference type="Proteomes" id="UP000002945"/>
    </source>
</evidence>
<proteinExistence type="predicted"/>
<name>A9E4E3_9FLAO</name>
<dbReference type="OrthoDB" id="1466769at2"/>
<accession>A9E4E3</accession>
<gene>
    <name evidence="1" type="ORF">KAOT1_09786</name>
</gene>
<evidence type="ECO:0008006" key="3">
    <source>
        <dbReference type="Google" id="ProtNLM"/>
    </source>
</evidence>
<dbReference type="InterPro" id="IPR015003">
    <property type="entry name" value="DUF1853"/>
</dbReference>